<evidence type="ECO:0000259" key="1">
    <source>
        <dbReference type="Pfam" id="PF08719"/>
    </source>
</evidence>
<dbReference type="AlphaFoldDB" id="A0AAD4QVU0"/>
<keyword evidence="3" id="KW-1185">Reference proteome</keyword>
<dbReference type="NCBIfam" id="TIGR02464">
    <property type="entry name" value="ribofla_fusion"/>
    <property type="match status" value="1"/>
</dbReference>
<reference evidence="2" key="1">
    <citation type="submission" date="2022-01" db="EMBL/GenBank/DDBJ databases">
        <title>Genome Sequence Resource for Two Populations of Ditylenchus destructor, the Migratory Endoparasitic Phytonematode.</title>
        <authorList>
            <person name="Zhang H."/>
            <person name="Lin R."/>
            <person name="Xie B."/>
        </authorList>
    </citation>
    <scope>NUCLEOTIDE SEQUENCE</scope>
    <source>
        <strain evidence="2">BazhouSP</strain>
    </source>
</reference>
<dbReference type="Gene3D" id="1.10.357.40">
    <property type="entry name" value="YbiA-like"/>
    <property type="match status" value="1"/>
</dbReference>
<dbReference type="Pfam" id="PF08719">
    <property type="entry name" value="NADAR"/>
    <property type="match status" value="1"/>
</dbReference>
<dbReference type="CDD" id="cd15457">
    <property type="entry name" value="NADAR"/>
    <property type="match status" value="1"/>
</dbReference>
<evidence type="ECO:0000313" key="2">
    <source>
        <dbReference type="EMBL" id="KAI1692318.1"/>
    </source>
</evidence>
<accession>A0AAD4QVU0</accession>
<sequence>MTQPYNIGVKKVSPDGTEIICFFTKKFIYSNFYLCNIEIDGKILCCSEQYYMFQKAKVFKQPLLAESIMNCAVPAVIKNYGRDVEKAVKLKTGKFDYDQWHKIAIQIMMIACLRKFQQHPYLRHHLLESNGAILVEASKTDFYWGAGKSMDQIVDTNWTGENVLGRLLMLIRDRMLSKEHISHVKRRIQEKTKKKKSE</sequence>
<organism evidence="2 3">
    <name type="scientific">Ditylenchus destructor</name>
    <dbReference type="NCBI Taxonomy" id="166010"/>
    <lineage>
        <taxon>Eukaryota</taxon>
        <taxon>Metazoa</taxon>
        <taxon>Ecdysozoa</taxon>
        <taxon>Nematoda</taxon>
        <taxon>Chromadorea</taxon>
        <taxon>Rhabditida</taxon>
        <taxon>Tylenchina</taxon>
        <taxon>Tylenchomorpha</taxon>
        <taxon>Sphaerularioidea</taxon>
        <taxon>Anguinidae</taxon>
        <taxon>Anguininae</taxon>
        <taxon>Ditylenchus</taxon>
    </lineage>
</organism>
<dbReference type="InterPro" id="IPR012816">
    <property type="entry name" value="NADAR"/>
</dbReference>
<proteinExistence type="predicted"/>
<protein>
    <submittedName>
        <fullName evidence="2">N-glycosidase YbiA</fullName>
    </submittedName>
</protein>
<dbReference type="SUPFAM" id="SSF143990">
    <property type="entry name" value="YbiA-like"/>
    <property type="match status" value="1"/>
</dbReference>
<dbReference type="Proteomes" id="UP001201812">
    <property type="component" value="Unassembled WGS sequence"/>
</dbReference>
<gene>
    <name evidence="2" type="ORF">DdX_21328</name>
</gene>
<feature type="domain" description="NADAR" evidence="1">
    <location>
        <begin position="26"/>
        <end position="175"/>
    </location>
</feature>
<comment type="caution">
    <text evidence="2">The sequence shown here is derived from an EMBL/GenBank/DDBJ whole genome shotgun (WGS) entry which is preliminary data.</text>
</comment>
<evidence type="ECO:0000313" key="3">
    <source>
        <dbReference type="Proteomes" id="UP001201812"/>
    </source>
</evidence>
<dbReference type="EMBL" id="JAKKPZ010000784">
    <property type="protein sequence ID" value="KAI1692318.1"/>
    <property type="molecule type" value="Genomic_DNA"/>
</dbReference>
<name>A0AAD4QVU0_9BILA</name>
<dbReference type="InterPro" id="IPR037238">
    <property type="entry name" value="YbiA-like_sf"/>
</dbReference>